<feature type="region of interest" description="Disordered" evidence="1">
    <location>
        <begin position="105"/>
        <end position="132"/>
    </location>
</feature>
<dbReference type="AlphaFoldDB" id="A0A1H1TT77"/>
<evidence type="ECO:0000256" key="1">
    <source>
        <dbReference type="SAM" id="MobiDB-lite"/>
    </source>
</evidence>
<feature type="region of interest" description="Disordered" evidence="1">
    <location>
        <begin position="151"/>
        <end position="173"/>
    </location>
</feature>
<evidence type="ECO:0000313" key="3">
    <source>
        <dbReference type="Proteomes" id="UP000199103"/>
    </source>
</evidence>
<sequence length="173" mass="19288">MAEWNIPSVAHIAADPRAVLQRFRRKPMPFSFGDERPEGVLLTVDQFDDLDGSEMFPPGDVLTPDELATQLPDLVERIRAGTFAPVTFGEDGKPEAMVMSTSQYRDLRGDDHPPEGVDDDPTKRVYNTEPLPTSKAIDFDELVASFGPEAVASHERAKKQVEEELQRRADEGH</sequence>
<name>A0A1H1TT77_9ACTN</name>
<protein>
    <submittedName>
        <fullName evidence="2">Uncharacterized protein</fullName>
    </submittedName>
</protein>
<gene>
    <name evidence="2" type="ORF">SAMN04489812_2494</name>
</gene>
<feature type="compositionally biased region" description="Basic and acidic residues" evidence="1">
    <location>
        <begin position="105"/>
        <end position="123"/>
    </location>
</feature>
<dbReference type="EMBL" id="LT629772">
    <property type="protein sequence ID" value="SDS62789.1"/>
    <property type="molecule type" value="Genomic_DNA"/>
</dbReference>
<accession>A0A1H1TT77</accession>
<keyword evidence="3" id="KW-1185">Reference proteome</keyword>
<feature type="compositionally biased region" description="Basic and acidic residues" evidence="1">
    <location>
        <begin position="152"/>
        <end position="173"/>
    </location>
</feature>
<proteinExistence type="predicted"/>
<organism evidence="2 3">
    <name type="scientific">Microlunatus soli</name>
    <dbReference type="NCBI Taxonomy" id="630515"/>
    <lineage>
        <taxon>Bacteria</taxon>
        <taxon>Bacillati</taxon>
        <taxon>Actinomycetota</taxon>
        <taxon>Actinomycetes</taxon>
        <taxon>Propionibacteriales</taxon>
        <taxon>Propionibacteriaceae</taxon>
        <taxon>Microlunatus</taxon>
    </lineage>
</organism>
<evidence type="ECO:0000313" key="2">
    <source>
        <dbReference type="EMBL" id="SDS62789.1"/>
    </source>
</evidence>
<reference evidence="2 3" key="1">
    <citation type="submission" date="2016-10" db="EMBL/GenBank/DDBJ databases">
        <authorList>
            <person name="de Groot N.N."/>
        </authorList>
    </citation>
    <scope>NUCLEOTIDE SEQUENCE [LARGE SCALE GENOMIC DNA]</scope>
    <source>
        <strain evidence="2 3">DSM 21800</strain>
    </source>
</reference>
<dbReference type="Proteomes" id="UP000199103">
    <property type="component" value="Chromosome I"/>
</dbReference>